<evidence type="ECO:0000313" key="5">
    <source>
        <dbReference type="Proteomes" id="UP000712007"/>
    </source>
</evidence>
<feature type="signal peptide" evidence="2">
    <location>
        <begin position="1"/>
        <end position="19"/>
    </location>
</feature>
<name>A0A940DJV6_9BACT</name>
<evidence type="ECO:0000313" key="4">
    <source>
        <dbReference type="EMBL" id="MBO8440013.1"/>
    </source>
</evidence>
<organism evidence="4 5">
    <name type="scientific">Candidatus Aphodosoma intestinipullorum</name>
    <dbReference type="NCBI Taxonomy" id="2840674"/>
    <lineage>
        <taxon>Bacteria</taxon>
        <taxon>Pseudomonadati</taxon>
        <taxon>Bacteroidota</taxon>
        <taxon>Bacteroidia</taxon>
        <taxon>Bacteroidales</taxon>
        <taxon>Candidatus Aphodosoma</taxon>
    </lineage>
</organism>
<keyword evidence="2" id="KW-0732">Signal</keyword>
<dbReference type="AlphaFoldDB" id="A0A940DJV6"/>
<feature type="chain" id="PRO_5037368412" evidence="2">
    <location>
        <begin position="20"/>
        <end position="474"/>
    </location>
</feature>
<dbReference type="Gene3D" id="2.60.120.200">
    <property type="match status" value="1"/>
</dbReference>
<dbReference type="PROSITE" id="PS51257">
    <property type="entry name" value="PROKAR_LIPOPROTEIN"/>
    <property type="match status" value="1"/>
</dbReference>
<gene>
    <name evidence="4" type="ORF">IAC51_05110</name>
</gene>
<accession>A0A940DJV6</accession>
<dbReference type="InterPro" id="IPR045939">
    <property type="entry name" value="YhcR_N"/>
</dbReference>
<reference evidence="4" key="1">
    <citation type="submission" date="2020-10" db="EMBL/GenBank/DDBJ databases">
        <authorList>
            <person name="Gilroy R."/>
        </authorList>
    </citation>
    <scope>NUCLEOTIDE SEQUENCE</scope>
    <source>
        <strain evidence="4">3924</strain>
    </source>
</reference>
<evidence type="ECO:0000256" key="1">
    <source>
        <dbReference type="SAM" id="MobiDB-lite"/>
    </source>
</evidence>
<proteinExistence type="predicted"/>
<evidence type="ECO:0000256" key="2">
    <source>
        <dbReference type="SAM" id="SignalP"/>
    </source>
</evidence>
<feature type="region of interest" description="Disordered" evidence="1">
    <location>
        <begin position="22"/>
        <end position="42"/>
    </location>
</feature>
<feature type="compositionally biased region" description="Pro residues" evidence="1">
    <location>
        <begin position="23"/>
        <end position="33"/>
    </location>
</feature>
<dbReference type="EMBL" id="JADIMV010000085">
    <property type="protein sequence ID" value="MBO8440013.1"/>
    <property type="molecule type" value="Genomic_DNA"/>
</dbReference>
<feature type="domain" description="Endonuclease YhcR N-terminal" evidence="3">
    <location>
        <begin position="180"/>
        <end position="297"/>
    </location>
</feature>
<dbReference type="Pfam" id="PF19886">
    <property type="entry name" value="DUF6359"/>
    <property type="match status" value="2"/>
</dbReference>
<reference evidence="4" key="2">
    <citation type="journal article" date="2021" name="PeerJ">
        <title>Extensive microbial diversity within the chicken gut microbiome revealed by metagenomics and culture.</title>
        <authorList>
            <person name="Gilroy R."/>
            <person name="Ravi A."/>
            <person name="Getino M."/>
            <person name="Pursley I."/>
            <person name="Horton D.L."/>
            <person name="Alikhan N.F."/>
            <person name="Baker D."/>
            <person name="Gharbi K."/>
            <person name="Hall N."/>
            <person name="Watson M."/>
            <person name="Adriaenssens E.M."/>
            <person name="Foster-Nyarko E."/>
            <person name="Jarju S."/>
            <person name="Secka A."/>
            <person name="Antonio M."/>
            <person name="Oren A."/>
            <person name="Chaudhuri R.R."/>
            <person name="La Ragione R."/>
            <person name="Hildebrand F."/>
            <person name="Pallen M.J."/>
        </authorList>
    </citation>
    <scope>NUCLEOTIDE SEQUENCE</scope>
    <source>
        <strain evidence="4">3924</strain>
    </source>
</reference>
<dbReference type="NCBIfam" id="NF038128">
    <property type="entry name" value="choice_anch_J"/>
    <property type="match status" value="1"/>
</dbReference>
<sequence>MKNLKFFPLLAMLAMILTACPEPINPPEPPDPDNPQDSTVSTLDDPWTVAEAQQNQGKTGYVKGVIVGYYCIGADNQWIAGADTCSVPSNILIQDEAGELQYDKYFPVQLPAGEIRSALNLVDNKDNIGKEVVLYGDLTDYCGLPGIKNVSFAVIDGTEIGQKPGVEIETEGEGTKASPYTVADVNKLSGKVSGKFFVKGYIVGQIKADEKSYDESTAEFTSPFAGNENGYNTNILIGATADVNTVDEAMPVQLPSGDVRLNLNLPENPDMYQKEVIFYGSIEPYFSVAGVKDVTYAIVGDETFGIEPVDVNNALLDEPLNNQSSFDKFTTYSVKGDEEWVMDTQYGAKMSGYTNNASHENEDWLITPALDLTGREAKVMFEHARGPESSITVGVDEGWYSVWVSNDYTEGDPTTATWTEITGVTHGTQKWTYVSSGELSVPAENCKANARIAFKYICSDSESATWEIRNLKVY</sequence>
<feature type="domain" description="Endonuclease YhcR N-terminal" evidence="3">
    <location>
        <begin position="48"/>
        <end position="154"/>
    </location>
</feature>
<dbReference type="Proteomes" id="UP000712007">
    <property type="component" value="Unassembled WGS sequence"/>
</dbReference>
<protein>
    <submittedName>
        <fullName evidence="4">Choice-of-anchor J domain-containing protein</fullName>
    </submittedName>
</protein>
<evidence type="ECO:0000259" key="3">
    <source>
        <dbReference type="Pfam" id="PF19886"/>
    </source>
</evidence>
<comment type="caution">
    <text evidence="4">The sequence shown here is derived from an EMBL/GenBank/DDBJ whole genome shotgun (WGS) entry which is preliminary data.</text>
</comment>